<dbReference type="EMBL" id="AOJD01000016">
    <property type="protein sequence ID" value="ELZ40718.1"/>
    <property type="molecule type" value="Genomic_DNA"/>
</dbReference>
<keyword evidence="8" id="KW-1185">Reference proteome</keyword>
<organism evidence="7 8">
    <name type="scientific">Halorubrum tebenquichense DSM 14210</name>
    <dbReference type="NCBI Taxonomy" id="1227485"/>
    <lineage>
        <taxon>Archaea</taxon>
        <taxon>Methanobacteriati</taxon>
        <taxon>Methanobacteriota</taxon>
        <taxon>Stenosarchaea group</taxon>
        <taxon>Halobacteria</taxon>
        <taxon>Halobacteriales</taxon>
        <taxon>Haloferacaceae</taxon>
        <taxon>Halorubrum</taxon>
    </lineage>
</organism>
<sequence>MATTALVHGLALSLGLIAAVGPQNVFVFQQGATQPRLRRSLPTVLTAGAADTVLVLAGVLGVSAAVIEFAWLQTALLASGVAFLGYVGWALVAAPTAALGSRDETRLSVREQVGFTASVSLLNPHAILDTIGVIGTNALAYAPPARWAFTAACLLVSWGWFLGLAAGGRLLGESVLADGRLRYLNVLSAGMIWVVALYMAWRLLGLVGVR</sequence>
<dbReference type="PANTHER" id="PTHR30086:SF20">
    <property type="entry name" value="ARGININE EXPORTER PROTEIN ARGO-RELATED"/>
    <property type="match status" value="1"/>
</dbReference>
<feature type="transmembrane region" description="Helical" evidence="6">
    <location>
        <begin position="43"/>
        <end position="67"/>
    </location>
</feature>
<dbReference type="OrthoDB" id="350157at2157"/>
<dbReference type="AlphaFoldDB" id="M0E0Z6"/>
<name>M0E0Z6_9EURY</name>
<protein>
    <submittedName>
        <fullName evidence="7">LysE family transporter</fullName>
    </submittedName>
</protein>
<evidence type="ECO:0000313" key="8">
    <source>
        <dbReference type="Proteomes" id="UP000011523"/>
    </source>
</evidence>
<dbReference type="PATRIC" id="fig|1227485.3.peg.254"/>
<evidence type="ECO:0000256" key="2">
    <source>
        <dbReference type="ARBA" id="ARBA00022475"/>
    </source>
</evidence>
<comment type="subcellular location">
    <subcellularLocation>
        <location evidence="1">Cell membrane</location>
        <topology evidence="1">Multi-pass membrane protein</topology>
    </subcellularLocation>
</comment>
<feature type="transmembrane region" description="Helical" evidence="6">
    <location>
        <begin position="147"/>
        <end position="171"/>
    </location>
</feature>
<dbReference type="Pfam" id="PF01810">
    <property type="entry name" value="LysE"/>
    <property type="match status" value="1"/>
</dbReference>
<keyword evidence="4 6" id="KW-1133">Transmembrane helix</keyword>
<evidence type="ECO:0000313" key="7">
    <source>
        <dbReference type="EMBL" id="ELZ40718.1"/>
    </source>
</evidence>
<accession>M0E0Z6</accession>
<dbReference type="GO" id="GO:0005886">
    <property type="term" value="C:plasma membrane"/>
    <property type="evidence" value="ECO:0007669"/>
    <property type="project" value="UniProtKB-SubCell"/>
</dbReference>
<dbReference type="PANTHER" id="PTHR30086">
    <property type="entry name" value="ARGININE EXPORTER PROTEIN ARGO"/>
    <property type="match status" value="1"/>
</dbReference>
<feature type="transmembrane region" description="Helical" evidence="6">
    <location>
        <begin position="183"/>
        <end position="201"/>
    </location>
</feature>
<comment type="caution">
    <text evidence="7">The sequence shown here is derived from an EMBL/GenBank/DDBJ whole genome shotgun (WGS) entry which is preliminary data.</text>
</comment>
<evidence type="ECO:0000256" key="4">
    <source>
        <dbReference type="ARBA" id="ARBA00022989"/>
    </source>
</evidence>
<evidence type="ECO:0000256" key="3">
    <source>
        <dbReference type="ARBA" id="ARBA00022692"/>
    </source>
</evidence>
<keyword evidence="5 6" id="KW-0472">Membrane</keyword>
<proteinExistence type="predicted"/>
<dbReference type="InterPro" id="IPR001123">
    <property type="entry name" value="LeuE-type"/>
</dbReference>
<gene>
    <name evidence="7" type="ORF">C472_01392</name>
</gene>
<evidence type="ECO:0000256" key="5">
    <source>
        <dbReference type="ARBA" id="ARBA00023136"/>
    </source>
</evidence>
<dbReference type="RefSeq" id="WP_006627986.1">
    <property type="nucleotide sequence ID" value="NZ_AOJD01000016.1"/>
</dbReference>
<keyword evidence="2" id="KW-1003">Cell membrane</keyword>
<dbReference type="Proteomes" id="UP000011523">
    <property type="component" value="Unassembled WGS sequence"/>
</dbReference>
<feature type="transmembrane region" description="Helical" evidence="6">
    <location>
        <begin position="74"/>
        <end position="98"/>
    </location>
</feature>
<keyword evidence="3 6" id="KW-0812">Transmembrane</keyword>
<evidence type="ECO:0000256" key="1">
    <source>
        <dbReference type="ARBA" id="ARBA00004651"/>
    </source>
</evidence>
<evidence type="ECO:0000256" key="6">
    <source>
        <dbReference type="SAM" id="Phobius"/>
    </source>
</evidence>
<reference evidence="7 8" key="1">
    <citation type="journal article" date="2014" name="PLoS Genet.">
        <title>Phylogenetically driven sequencing of extremely halophilic archaea reveals strategies for static and dynamic osmo-response.</title>
        <authorList>
            <person name="Becker E.A."/>
            <person name="Seitzer P.M."/>
            <person name="Tritt A."/>
            <person name="Larsen D."/>
            <person name="Krusor M."/>
            <person name="Yao A.I."/>
            <person name="Wu D."/>
            <person name="Madern D."/>
            <person name="Eisen J.A."/>
            <person name="Darling A.E."/>
            <person name="Facciotti M.T."/>
        </authorList>
    </citation>
    <scope>NUCLEOTIDE SEQUENCE [LARGE SCALE GENOMIC DNA]</scope>
    <source>
        <strain evidence="7 8">DSM 14210</strain>
    </source>
</reference>
<dbReference type="GO" id="GO:0015171">
    <property type="term" value="F:amino acid transmembrane transporter activity"/>
    <property type="evidence" value="ECO:0007669"/>
    <property type="project" value="TreeGrafter"/>
</dbReference>